<gene>
    <name evidence="1" type="ORF">FLO80_00505</name>
</gene>
<keyword evidence="2" id="KW-1185">Reference proteome</keyword>
<accession>A0A5A9ZVI2</accession>
<reference evidence="1 2" key="1">
    <citation type="submission" date="2019-07" db="EMBL/GenBank/DDBJ databases">
        <title>Aquicoccus porphyridii gen. nov., sp. nov., isolated from a small marine red alga, Porphyridium marinum.</title>
        <authorList>
            <person name="Liu L."/>
        </authorList>
    </citation>
    <scope>NUCLEOTIDE SEQUENCE [LARGE SCALE GENOMIC DNA]</scope>
    <source>
        <strain evidence="1 2">L1 8-17</strain>
    </source>
</reference>
<sequence length="77" mass="8028">MPVPNDVAGTAALSICESLLLALNDRNILPENEIVGVLRDAAAAHEFADHADQAEMHAAVSALINGILAGGNSVRRR</sequence>
<protein>
    <submittedName>
        <fullName evidence="1">Uncharacterized protein</fullName>
    </submittedName>
</protein>
<dbReference type="EMBL" id="VINQ01000001">
    <property type="protein sequence ID" value="KAA0920695.1"/>
    <property type="molecule type" value="Genomic_DNA"/>
</dbReference>
<comment type="caution">
    <text evidence="1">The sequence shown here is derived from an EMBL/GenBank/DDBJ whole genome shotgun (WGS) entry which is preliminary data.</text>
</comment>
<dbReference type="Proteomes" id="UP000325291">
    <property type="component" value="Unassembled WGS sequence"/>
</dbReference>
<name>A0A5A9ZVI2_9RHOB</name>
<organism evidence="1 2">
    <name type="scientific">Aquicoccus porphyridii</name>
    <dbReference type="NCBI Taxonomy" id="1852029"/>
    <lineage>
        <taxon>Bacteria</taxon>
        <taxon>Pseudomonadati</taxon>
        <taxon>Pseudomonadota</taxon>
        <taxon>Alphaproteobacteria</taxon>
        <taxon>Rhodobacterales</taxon>
        <taxon>Paracoccaceae</taxon>
        <taxon>Aquicoccus</taxon>
    </lineage>
</organism>
<evidence type="ECO:0000313" key="1">
    <source>
        <dbReference type="EMBL" id="KAA0920695.1"/>
    </source>
</evidence>
<dbReference type="RefSeq" id="WP_111362274.1">
    <property type="nucleotide sequence ID" value="NZ_JASHJG010000082.1"/>
</dbReference>
<evidence type="ECO:0000313" key="2">
    <source>
        <dbReference type="Proteomes" id="UP000325291"/>
    </source>
</evidence>
<proteinExistence type="predicted"/>
<dbReference type="AlphaFoldDB" id="A0A5A9ZVI2"/>